<reference evidence="6 7" key="1">
    <citation type="journal article" date="2010" name="Int. J. Syst. Evol. Microbiol.">
        <title>Bacillus horneckiae sp. nov., isolated from a spacecraft-assembly clean room.</title>
        <authorList>
            <person name="Vaishampayan P."/>
            <person name="Probst A."/>
            <person name="Krishnamurthi S."/>
            <person name="Ghosh S."/>
            <person name="Osman S."/>
            <person name="McDowall A."/>
            <person name="Ruckmani A."/>
            <person name="Mayilraj S."/>
            <person name="Venkateswaran K."/>
        </authorList>
    </citation>
    <scope>NUCLEOTIDE SEQUENCE [LARGE SCALE GENOMIC DNA]</scope>
    <source>
        <strain evidence="7">1PO1SC</strain>
    </source>
</reference>
<accession>A0A2N0ZMN1</accession>
<dbReference type="GO" id="GO:0003677">
    <property type="term" value="F:DNA binding"/>
    <property type="evidence" value="ECO:0007669"/>
    <property type="project" value="UniProtKB-UniRule"/>
</dbReference>
<protein>
    <submittedName>
        <fullName evidence="6">TetR/AcrR family transcriptional regulator</fullName>
    </submittedName>
</protein>
<dbReference type="AlphaFoldDB" id="A0A2N0ZMN1"/>
<evidence type="ECO:0000256" key="2">
    <source>
        <dbReference type="ARBA" id="ARBA00023125"/>
    </source>
</evidence>
<evidence type="ECO:0000256" key="1">
    <source>
        <dbReference type="ARBA" id="ARBA00023015"/>
    </source>
</evidence>
<dbReference type="InterPro" id="IPR011075">
    <property type="entry name" value="TetR_C"/>
</dbReference>
<dbReference type="Pfam" id="PF16925">
    <property type="entry name" value="TetR_C_13"/>
    <property type="match status" value="1"/>
</dbReference>
<dbReference type="InterPro" id="IPR009057">
    <property type="entry name" value="Homeodomain-like_sf"/>
</dbReference>
<organism evidence="6 7">
    <name type="scientific">Cytobacillus horneckiae</name>
    <dbReference type="NCBI Taxonomy" id="549687"/>
    <lineage>
        <taxon>Bacteria</taxon>
        <taxon>Bacillati</taxon>
        <taxon>Bacillota</taxon>
        <taxon>Bacilli</taxon>
        <taxon>Bacillales</taxon>
        <taxon>Bacillaceae</taxon>
        <taxon>Cytobacillus</taxon>
    </lineage>
</organism>
<dbReference type="Gene3D" id="1.10.10.60">
    <property type="entry name" value="Homeodomain-like"/>
    <property type="match status" value="1"/>
</dbReference>
<evidence type="ECO:0000259" key="5">
    <source>
        <dbReference type="PROSITE" id="PS50977"/>
    </source>
</evidence>
<dbReference type="EMBL" id="PISD01000005">
    <property type="protein sequence ID" value="PKG30768.1"/>
    <property type="molecule type" value="Genomic_DNA"/>
</dbReference>
<comment type="caution">
    <text evidence="6">The sequence shown here is derived from an EMBL/GenBank/DDBJ whole genome shotgun (WGS) entry which is preliminary data.</text>
</comment>
<dbReference type="RefSeq" id="WP_066193649.1">
    <property type="nucleotide sequence ID" value="NZ_JAFDQP010000003.1"/>
</dbReference>
<dbReference type="InterPro" id="IPR036271">
    <property type="entry name" value="Tet_transcr_reg_TetR-rel_C_sf"/>
</dbReference>
<evidence type="ECO:0000313" key="7">
    <source>
        <dbReference type="Proteomes" id="UP000233343"/>
    </source>
</evidence>
<keyword evidence="2 4" id="KW-0238">DNA-binding</keyword>
<dbReference type="Pfam" id="PF00440">
    <property type="entry name" value="TetR_N"/>
    <property type="match status" value="1"/>
</dbReference>
<dbReference type="InterPro" id="IPR001647">
    <property type="entry name" value="HTH_TetR"/>
</dbReference>
<name>A0A2N0ZMN1_9BACI</name>
<evidence type="ECO:0000313" key="6">
    <source>
        <dbReference type="EMBL" id="PKG30768.1"/>
    </source>
</evidence>
<dbReference type="Gene3D" id="1.10.357.10">
    <property type="entry name" value="Tetracycline Repressor, domain 2"/>
    <property type="match status" value="1"/>
</dbReference>
<feature type="DNA-binding region" description="H-T-H motif" evidence="4">
    <location>
        <begin position="29"/>
        <end position="48"/>
    </location>
</feature>
<evidence type="ECO:0000256" key="3">
    <source>
        <dbReference type="ARBA" id="ARBA00023163"/>
    </source>
</evidence>
<keyword evidence="7" id="KW-1185">Reference proteome</keyword>
<dbReference type="SUPFAM" id="SSF48498">
    <property type="entry name" value="Tetracyclin repressor-like, C-terminal domain"/>
    <property type="match status" value="1"/>
</dbReference>
<dbReference type="PANTHER" id="PTHR47506">
    <property type="entry name" value="TRANSCRIPTIONAL REGULATORY PROTEIN"/>
    <property type="match status" value="1"/>
</dbReference>
<dbReference type="PROSITE" id="PS50977">
    <property type="entry name" value="HTH_TETR_2"/>
    <property type="match status" value="1"/>
</dbReference>
<gene>
    <name evidence="6" type="ORF">CWS20_01430</name>
</gene>
<keyword evidence="3" id="KW-0804">Transcription</keyword>
<keyword evidence="1" id="KW-0805">Transcription regulation</keyword>
<dbReference type="Proteomes" id="UP000233343">
    <property type="component" value="Unassembled WGS sequence"/>
</dbReference>
<evidence type="ECO:0000256" key="4">
    <source>
        <dbReference type="PROSITE-ProRule" id="PRU00335"/>
    </source>
</evidence>
<sequence length="190" mass="21929">MGRNKEFNEEAVLLKAMKLFWAQGFEKTSMQDLVDVMGIHRRSIYDTFGDKHTLFLKALEKYEKITSKNIHAEIQQLPTIKRRIRRLFEMAMIRDDHTPKGCFIVNTAVEFPHDSSCSDFVANSFSKTEKLLNELLEQGQQTGEIGSHHDIKHLAQFLHNAFTGFRVLVKTTDDKEKLENIIDSSLNSLD</sequence>
<proteinExistence type="predicted"/>
<dbReference type="SUPFAM" id="SSF46689">
    <property type="entry name" value="Homeodomain-like"/>
    <property type="match status" value="1"/>
</dbReference>
<feature type="domain" description="HTH tetR-type" evidence="5">
    <location>
        <begin position="6"/>
        <end position="66"/>
    </location>
</feature>
<dbReference type="PANTHER" id="PTHR47506:SF10">
    <property type="entry name" value="TRANSCRIPTIONAL REGULATORY PROTEIN"/>
    <property type="match status" value="1"/>
</dbReference>